<dbReference type="Pfam" id="PF00351">
    <property type="entry name" value="Biopterin_H"/>
    <property type="match status" value="1"/>
</dbReference>
<dbReference type="SUPFAM" id="SSF55021">
    <property type="entry name" value="ACT-like"/>
    <property type="match status" value="1"/>
</dbReference>
<dbReference type="InterPro" id="IPR018301">
    <property type="entry name" value="ArAA_hydroxylase_Fe/CU_BS"/>
</dbReference>
<protein>
    <submittedName>
        <fullName evidence="13">Tyrosine 3-monooxygenase</fullName>
    </submittedName>
</protein>
<feature type="region of interest" description="Disordered" evidence="11">
    <location>
        <begin position="94"/>
        <end position="119"/>
    </location>
</feature>
<comment type="subcellular location">
    <subcellularLocation>
        <location evidence="2">Cell projection</location>
        <location evidence="2">Axon</location>
    </subcellularLocation>
</comment>
<dbReference type="GO" id="GO:0048066">
    <property type="term" value="P:developmental pigmentation"/>
    <property type="evidence" value="ECO:0007669"/>
    <property type="project" value="UniProtKB-ARBA"/>
</dbReference>
<dbReference type="AlphaFoldDB" id="A0A151XFK8"/>
<dbReference type="InterPro" id="IPR045865">
    <property type="entry name" value="ACT-like_dom_sf"/>
</dbReference>
<evidence type="ECO:0000313" key="13">
    <source>
        <dbReference type="EMBL" id="KYQ59159.1"/>
    </source>
</evidence>
<dbReference type="GO" id="GO:0005737">
    <property type="term" value="C:cytoplasm"/>
    <property type="evidence" value="ECO:0007669"/>
    <property type="project" value="TreeGrafter"/>
</dbReference>
<evidence type="ECO:0000256" key="3">
    <source>
        <dbReference type="ARBA" id="ARBA00009712"/>
    </source>
</evidence>
<dbReference type="SUPFAM" id="SSF56534">
    <property type="entry name" value="Aromatic aminoacid monoxygenases, catalytic and oligomerization domains"/>
    <property type="match status" value="1"/>
</dbReference>
<evidence type="ECO:0000259" key="12">
    <source>
        <dbReference type="PROSITE" id="PS51410"/>
    </source>
</evidence>
<dbReference type="FunFam" id="1.10.800.10:FF:000004">
    <property type="entry name" value="Tyrosine 3-monooxygenase"/>
    <property type="match status" value="1"/>
</dbReference>
<dbReference type="GO" id="GO:0043204">
    <property type="term" value="C:perikaryon"/>
    <property type="evidence" value="ECO:0007669"/>
    <property type="project" value="TreeGrafter"/>
</dbReference>
<dbReference type="InterPro" id="IPR001273">
    <property type="entry name" value="ArAA_hydroxylase"/>
</dbReference>
<dbReference type="PROSITE" id="PS00367">
    <property type="entry name" value="BH4_AAA_HYDROXYL_1"/>
    <property type="match status" value="1"/>
</dbReference>
<dbReference type="PANTHER" id="PTHR11473:SF15">
    <property type="entry name" value="TYROSINE 3-MONOOXYGENASE"/>
    <property type="match status" value="1"/>
</dbReference>
<feature type="coiled-coil region" evidence="10">
    <location>
        <begin position="588"/>
        <end position="664"/>
    </location>
</feature>
<keyword evidence="7 13" id="KW-0503">Monooxygenase</keyword>
<dbReference type="GO" id="GO:0030424">
    <property type="term" value="C:axon"/>
    <property type="evidence" value="ECO:0007669"/>
    <property type="project" value="UniProtKB-SubCell"/>
</dbReference>
<proteinExistence type="inferred from homology"/>
<comment type="cofactor">
    <cofactor evidence="1 9">
        <name>Fe(2+)</name>
        <dbReference type="ChEBI" id="CHEBI:29033"/>
    </cofactor>
</comment>
<dbReference type="EMBL" id="KQ982182">
    <property type="protein sequence ID" value="KYQ59159.1"/>
    <property type="molecule type" value="Genomic_DNA"/>
</dbReference>
<dbReference type="Proteomes" id="UP000075809">
    <property type="component" value="Unassembled WGS sequence"/>
</dbReference>
<evidence type="ECO:0000256" key="6">
    <source>
        <dbReference type="ARBA" id="ARBA00023004"/>
    </source>
</evidence>
<evidence type="ECO:0000256" key="7">
    <source>
        <dbReference type="ARBA" id="ARBA00023033"/>
    </source>
</evidence>
<dbReference type="Gene3D" id="1.10.800.10">
    <property type="entry name" value="Aromatic amino acid hydroxylase"/>
    <property type="match status" value="1"/>
</dbReference>
<evidence type="ECO:0000256" key="8">
    <source>
        <dbReference type="ARBA" id="ARBA00023273"/>
    </source>
</evidence>
<feature type="binding site" evidence="9">
    <location>
        <position position="459"/>
    </location>
    <ligand>
        <name>Fe cation</name>
        <dbReference type="ChEBI" id="CHEBI:24875"/>
    </ligand>
</feature>
<dbReference type="InterPro" id="IPR005962">
    <property type="entry name" value="Tyr_3_mOase"/>
</dbReference>
<feature type="compositionally biased region" description="Acidic residues" evidence="11">
    <location>
        <begin position="107"/>
        <end position="116"/>
    </location>
</feature>
<dbReference type="GO" id="GO:0006585">
    <property type="term" value="P:dopamine biosynthetic process from tyrosine"/>
    <property type="evidence" value="ECO:0007669"/>
    <property type="project" value="TreeGrafter"/>
</dbReference>
<evidence type="ECO:0000313" key="14">
    <source>
        <dbReference type="Proteomes" id="UP000075809"/>
    </source>
</evidence>
<evidence type="ECO:0000256" key="10">
    <source>
        <dbReference type="SAM" id="Coils"/>
    </source>
</evidence>
<keyword evidence="6 9" id="KW-0408">Iron</keyword>
<keyword evidence="10" id="KW-0175">Coiled coil</keyword>
<comment type="similarity">
    <text evidence="3">Belongs to the biopterin-dependent aromatic amino acid hydroxylase family.</text>
</comment>
<dbReference type="STRING" id="64791.A0A151XFK8"/>
<feature type="binding site" evidence="9">
    <location>
        <position position="504"/>
    </location>
    <ligand>
        <name>Fe cation</name>
        <dbReference type="ChEBI" id="CHEBI:24875"/>
    </ligand>
</feature>
<evidence type="ECO:0000256" key="9">
    <source>
        <dbReference type="PIRSR" id="PIRSR601273-2"/>
    </source>
</evidence>
<keyword evidence="4 9" id="KW-0479">Metal-binding</keyword>
<keyword evidence="14" id="KW-1185">Reference proteome</keyword>
<keyword evidence="8" id="KW-0966">Cell projection</keyword>
<evidence type="ECO:0000256" key="1">
    <source>
        <dbReference type="ARBA" id="ARBA00001954"/>
    </source>
</evidence>
<dbReference type="InterPro" id="IPR019774">
    <property type="entry name" value="Aromatic-AA_hydroxylase_C"/>
</dbReference>
<dbReference type="GO" id="GO:0004511">
    <property type="term" value="F:tyrosine 3-monooxygenase activity"/>
    <property type="evidence" value="ECO:0007669"/>
    <property type="project" value="InterPro"/>
</dbReference>
<evidence type="ECO:0000256" key="5">
    <source>
        <dbReference type="ARBA" id="ARBA00023002"/>
    </source>
</evidence>
<name>A0A151XFK8_9HYME</name>
<evidence type="ECO:0000256" key="2">
    <source>
        <dbReference type="ARBA" id="ARBA00004489"/>
    </source>
</evidence>
<organism evidence="13 14">
    <name type="scientific">Mycetomoellerius zeteki</name>
    <dbReference type="NCBI Taxonomy" id="64791"/>
    <lineage>
        <taxon>Eukaryota</taxon>
        <taxon>Metazoa</taxon>
        <taxon>Ecdysozoa</taxon>
        <taxon>Arthropoda</taxon>
        <taxon>Hexapoda</taxon>
        <taxon>Insecta</taxon>
        <taxon>Pterygota</taxon>
        <taxon>Neoptera</taxon>
        <taxon>Endopterygota</taxon>
        <taxon>Hymenoptera</taxon>
        <taxon>Apocrita</taxon>
        <taxon>Aculeata</taxon>
        <taxon>Formicoidea</taxon>
        <taxon>Formicidae</taxon>
        <taxon>Myrmicinae</taxon>
        <taxon>Mycetomoellerius</taxon>
    </lineage>
</organism>
<dbReference type="PRINTS" id="PR00372">
    <property type="entry name" value="FYWHYDRXLASE"/>
</dbReference>
<evidence type="ECO:0000256" key="4">
    <source>
        <dbReference type="ARBA" id="ARBA00022723"/>
    </source>
</evidence>
<dbReference type="GO" id="GO:0005506">
    <property type="term" value="F:iron ion binding"/>
    <property type="evidence" value="ECO:0007669"/>
    <property type="project" value="InterPro"/>
</dbReference>
<reference evidence="13 14" key="1">
    <citation type="submission" date="2015-09" db="EMBL/GenBank/DDBJ databases">
        <title>Trachymyrmex zeteki WGS genome.</title>
        <authorList>
            <person name="Nygaard S."/>
            <person name="Hu H."/>
            <person name="Boomsma J."/>
            <person name="Zhang G."/>
        </authorList>
    </citation>
    <scope>NUCLEOTIDE SEQUENCE [LARGE SCALE GENOMIC DNA]</scope>
    <source>
        <strain evidence="13">Tzet28-1</strain>
        <tissue evidence="13">Whole body</tissue>
    </source>
</reference>
<accession>A0A151XFK8</accession>
<feature type="domain" description="Biopterin-dependent aromatic amino acid hydroxylase family profile" evidence="12">
    <location>
        <begin position="280"/>
        <end position="620"/>
    </location>
</feature>
<keyword evidence="5" id="KW-0560">Oxidoreductase</keyword>
<dbReference type="NCBIfam" id="TIGR01269">
    <property type="entry name" value="Tyr_3_monoox"/>
    <property type="match status" value="1"/>
</dbReference>
<dbReference type="PROSITE" id="PS51410">
    <property type="entry name" value="BH4_AAA_HYDROXYL_2"/>
    <property type="match status" value="1"/>
</dbReference>
<dbReference type="InterPro" id="IPR036951">
    <property type="entry name" value="ArAA_hydroxylase_sf"/>
</dbReference>
<sequence>MTILYINRTFNLYFQNGYPARRRSLVDDARFETLVVKQTKQSVLEEARQRANDTNADQTITCTKDRGQEENYIDISSSDDEQVESLVCAVKKEEAKAEASSDSDGKPDDDDDDDGTVSDVTAKRYAKMDFELPDYYRGSHLGYLQEIMPKKNHSWESFIIHFEKSWMSLYQTKLNDVRFFTDAGLTEEEVVLAKTIAESPDNEHNVQKAALVLRLREGIGSLGRILKTIENFKGTITHVESRPSKKEGLQFEVLVKIDMSRQSLLQLIRNLRQSSALDGVNLLADNSVSIKDPWFPRHASDLDNCNHLMTKYEPDLDMNHPGFADKEYRARRKVIAEIAFAYKYGDPIPSIPYTETENETWSRVFNTVLDLVPKHACVEYQRVFKKLQEERIFESHRIPQLQEVSDFLKKSTGFTLRPAAGLLTARDFLSSLAFRIFQSTQYVRHINSPYHTPEPDCIHELLGHMPLLADPSFAQFSQEIGLASLGASDEEIEKLSTIYWFTVEFGLCKEGPEVKAYGAGLLSAYGELLHALSDKCEHRAFDPSITALEYQPIYYVAESFEDAKEKFRRWVATMSRPFEVRFNPHTQRVEVLDSVDRLEDLISQLNTEMTHLTNAVNKMKARQFAACCILIDTVANGLKFALNIDEIEKIKARYENENKELRIQELYRKVYEENTRNGQKYINKTNLDKDNHKSIRKHKSKKFRAKHTIGGKHERYRYNRHHQNAINNMLPESNAVITANSPQQITIIDEKCKKDNMVVLQDTTLQTKITTCTMSADKLKNNIDSRQENSLNKKADSSMISEIIDKNDTKYKLMKFKTPSSQKQENMSNSDTNKKMQTKQNFDCMKHEEVAILSQRQSSKDCVTMTINKQMDSRYEKLFTKRHDGLRKKNRQFPHDTKSFTHDCYENSTIISNRVKPVLLRVVNWFFGGCPESSKRHREQIDEVGKEEIFESTNTWLL</sequence>
<dbReference type="InterPro" id="IPR036329">
    <property type="entry name" value="Aro-AA_hydroxylase_C_sf"/>
</dbReference>
<dbReference type="PANTHER" id="PTHR11473">
    <property type="entry name" value="AROMATIC AMINO ACID HYDROXYLASE"/>
    <property type="match status" value="1"/>
</dbReference>
<gene>
    <name evidence="13" type="ORF">ALC60_01744</name>
</gene>
<feature type="compositionally biased region" description="Basic and acidic residues" evidence="11">
    <location>
        <begin position="94"/>
        <end position="106"/>
    </location>
</feature>
<evidence type="ECO:0000256" key="11">
    <source>
        <dbReference type="SAM" id="MobiDB-lite"/>
    </source>
</evidence>
<feature type="binding site" evidence="9">
    <location>
        <position position="464"/>
    </location>
    <ligand>
        <name>Fe cation</name>
        <dbReference type="ChEBI" id="CHEBI:24875"/>
    </ligand>
</feature>